<keyword evidence="4" id="KW-1185">Reference proteome</keyword>
<dbReference type="CDD" id="cd10448">
    <property type="entry name" value="GIY-YIG_unchar_3"/>
    <property type="match status" value="1"/>
</dbReference>
<dbReference type="SUPFAM" id="SSF82771">
    <property type="entry name" value="GIY-YIG endonuclease"/>
    <property type="match status" value="1"/>
</dbReference>
<keyword evidence="1" id="KW-1133">Transmembrane helix</keyword>
<keyword evidence="1" id="KW-0472">Membrane</keyword>
<dbReference type="InterPro" id="IPR000305">
    <property type="entry name" value="GIY-YIG_endonuc"/>
</dbReference>
<keyword evidence="1" id="KW-0812">Transmembrane</keyword>
<dbReference type="InterPro" id="IPR050190">
    <property type="entry name" value="UPF0213_domain"/>
</dbReference>
<dbReference type="PROSITE" id="PS50164">
    <property type="entry name" value="GIY_YIG"/>
    <property type="match status" value="1"/>
</dbReference>
<dbReference type="PANTHER" id="PTHR34477:SF5">
    <property type="entry name" value="BSL5627 PROTEIN"/>
    <property type="match status" value="1"/>
</dbReference>
<evidence type="ECO:0000313" key="4">
    <source>
        <dbReference type="Proteomes" id="UP000008311"/>
    </source>
</evidence>
<evidence type="ECO:0000259" key="2">
    <source>
        <dbReference type="PROSITE" id="PS50164"/>
    </source>
</evidence>
<gene>
    <name evidence="3" type="ORF">RCOM_1828480</name>
</gene>
<evidence type="ECO:0000313" key="3">
    <source>
        <dbReference type="EMBL" id="EEF25141.1"/>
    </source>
</evidence>
<protein>
    <recommendedName>
        <fullName evidence="2">GIY-YIG domain-containing protein</fullName>
    </recommendedName>
</protein>
<sequence length="97" mass="11678">MEKASYVYILASGAYGTLYTGVTSNLIRRVWEHREGLVEGFTKEYEVKNLVWFEQHDDIYAAITREKQIKKWEREWKIRLIQQTNPFWRDLFADICS</sequence>
<dbReference type="PANTHER" id="PTHR34477">
    <property type="entry name" value="UPF0213 PROTEIN YHBQ"/>
    <property type="match status" value="1"/>
</dbReference>
<feature type="domain" description="GIY-YIG" evidence="2">
    <location>
        <begin position="3"/>
        <end position="79"/>
    </location>
</feature>
<dbReference type="InterPro" id="IPR035901">
    <property type="entry name" value="GIY-YIG_endonuc_sf"/>
</dbReference>
<feature type="transmembrane region" description="Helical" evidence="1">
    <location>
        <begin position="6"/>
        <end position="27"/>
    </location>
</feature>
<organism evidence="3 4">
    <name type="scientific">Ricinus communis</name>
    <name type="common">Castor bean</name>
    <dbReference type="NCBI Taxonomy" id="3988"/>
    <lineage>
        <taxon>Eukaryota</taxon>
        <taxon>Viridiplantae</taxon>
        <taxon>Streptophyta</taxon>
        <taxon>Embryophyta</taxon>
        <taxon>Tracheophyta</taxon>
        <taxon>Spermatophyta</taxon>
        <taxon>Magnoliopsida</taxon>
        <taxon>eudicotyledons</taxon>
        <taxon>Gunneridae</taxon>
        <taxon>Pentapetalae</taxon>
        <taxon>rosids</taxon>
        <taxon>fabids</taxon>
        <taxon>Malpighiales</taxon>
        <taxon>Euphorbiaceae</taxon>
        <taxon>Acalyphoideae</taxon>
        <taxon>Acalypheae</taxon>
        <taxon>Ricinus</taxon>
    </lineage>
</organism>
<dbReference type="EMBL" id="EQ980419">
    <property type="protein sequence ID" value="EEF25141.1"/>
    <property type="molecule type" value="Genomic_DNA"/>
</dbReference>
<proteinExistence type="predicted"/>
<reference evidence="4" key="1">
    <citation type="journal article" date="2010" name="Nat. Biotechnol.">
        <title>Draft genome sequence of the oilseed species Ricinus communis.</title>
        <authorList>
            <person name="Chan A.P."/>
            <person name="Crabtree J."/>
            <person name="Zhao Q."/>
            <person name="Lorenzi H."/>
            <person name="Orvis J."/>
            <person name="Puiu D."/>
            <person name="Melake-Berhan A."/>
            <person name="Jones K.M."/>
            <person name="Redman J."/>
            <person name="Chen G."/>
            <person name="Cahoon E.B."/>
            <person name="Gedil M."/>
            <person name="Stanke M."/>
            <person name="Haas B.J."/>
            <person name="Wortman J.R."/>
            <person name="Fraser-Liggett C.M."/>
            <person name="Ravel J."/>
            <person name="Rabinowicz P.D."/>
        </authorList>
    </citation>
    <scope>NUCLEOTIDE SEQUENCE [LARGE SCALE GENOMIC DNA]</scope>
    <source>
        <strain evidence="4">cv. Hale</strain>
    </source>
</reference>
<accession>B9TG73</accession>
<name>B9TG73_RICCO</name>
<dbReference type="AlphaFoldDB" id="B9TG73"/>
<dbReference type="Pfam" id="PF01541">
    <property type="entry name" value="GIY-YIG"/>
    <property type="match status" value="1"/>
</dbReference>
<dbReference type="Gene3D" id="3.40.1440.10">
    <property type="entry name" value="GIY-YIG endonuclease"/>
    <property type="match status" value="1"/>
</dbReference>
<dbReference type="InParanoid" id="B9TG73"/>
<evidence type="ECO:0000256" key="1">
    <source>
        <dbReference type="SAM" id="Phobius"/>
    </source>
</evidence>
<dbReference type="Proteomes" id="UP000008311">
    <property type="component" value="Unassembled WGS sequence"/>
</dbReference>